<dbReference type="Proteomes" id="UP000249499">
    <property type="component" value="Chromosome"/>
</dbReference>
<dbReference type="RefSeq" id="WP_111222033.1">
    <property type="nucleotide sequence ID" value="NZ_CP117255.1"/>
</dbReference>
<organism evidence="2 3">
    <name type="scientific">Rhizobium tumorigenes</name>
    <dbReference type="NCBI Taxonomy" id="2041385"/>
    <lineage>
        <taxon>Bacteria</taxon>
        <taxon>Pseudomonadati</taxon>
        <taxon>Pseudomonadota</taxon>
        <taxon>Alphaproteobacteria</taxon>
        <taxon>Hyphomicrobiales</taxon>
        <taxon>Rhizobiaceae</taxon>
        <taxon>Rhizobium/Agrobacterium group</taxon>
        <taxon>Rhizobium</taxon>
    </lineage>
</organism>
<feature type="compositionally biased region" description="Polar residues" evidence="1">
    <location>
        <begin position="46"/>
        <end position="57"/>
    </location>
</feature>
<dbReference type="EMBL" id="CP117255">
    <property type="protein sequence ID" value="WFR94583.1"/>
    <property type="molecule type" value="Genomic_DNA"/>
</dbReference>
<proteinExistence type="predicted"/>
<gene>
    <name evidence="2" type="ORF">PR017_12190</name>
</gene>
<evidence type="ECO:0000256" key="1">
    <source>
        <dbReference type="SAM" id="MobiDB-lite"/>
    </source>
</evidence>
<evidence type="ECO:0000313" key="3">
    <source>
        <dbReference type="Proteomes" id="UP000249499"/>
    </source>
</evidence>
<reference evidence="3" key="2">
    <citation type="journal article" date="2023" name="MicrobiologyOpen">
        <title>Genomics of the tumorigenes clade of the family Rhizobiaceae and description of Rhizobium rhododendri sp. nov.</title>
        <authorList>
            <person name="Kuzmanovic N."/>
            <person name="diCenzo G.C."/>
            <person name="Bunk B."/>
            <person name="Sproeer C."/>
            <person name="Fruehling A."/>
            <person name="Neumann-Schaal M."/>
            <person name="Overmann J."/>
            <person name="Smalla K."/>
        </authorList>
    </citation>
    <scope>NUCLEOTIDE SEQUENCE [LARGE SCALE GENOMIC DNA]</scope>
    <source>
        <strain evidence="3">1078</strain>
    </source>
</reference>
<accession>A0AAF1KQ02</accession>
<evidence type="ECO:0000313" key="2">
    <source>
        <dbReference type="EMBL" id="WFR94583.1"/>
    </source>
</evidence>
<dbReference type="KEGG" id="rtu:PR017_12190"/>
<keyword evidence="3" id="KW-1185">Reference proteome</keyword>
<name>A0AAF1KQ02_9HYPH</name>
<dbReference type="AlphaFoldDB" id="A0AAF1KQ02"/>
<reference evidence="2 3" key="1">
    <citation type="journal article" date="2018" name="Sci. Rep.">
        <title>Rhizobium tumorigenes sp. nov., a novel plant tumorigenic bacterium isolated from cane gall tumors on thornless blackberry.</title>
        <authorList>
            <person name="Kuzmanovi N."/>
            <person name="Smalla K."/>
            <person name="Gronow S."/>
            <person name="PuBawska J."/>
        </authorList>
    </citation>
    <scope>NUCLEOTIDE SEQUENCE [LARGE SCALE GENOMIC DNA]</scope>
    <source>
        <strain evidence="2 3">1078</strain>
    </source>
</reference>
<sequence length="71" mass="7358">MTSLPKDIDAALARYMADHGLGRDAAVSKILAEWLGAHDYLGDAGTAQSGDTQQTVQYPEFMDDASGGAGG</sequence>
<feature type="region of interest" description="Disordered" evidence="1">
    <location>
        <begin position="44"/>
        <end position="71"/>
    </location>
</feature>
<protein>
    <submittedName>
        <fullName evidence="2">Uncharacterized protein</fullName>
    </submittedName>
</protein>